<dbReference type="HAMAP" id="MF_00376">
    <property type="entry name" value="Dephospho_CoA_kinase"/>
    <property type="match status" value="1"/>
</dbReference>
<dbReference type="EC" id="2.7.1.24" evidence="5 6"/>
<keyword evidence="5 7" id="KW-0808">Transferase</keyword>
<evidence type="ECO:0000256" key="2">
    <source>
        <dbReference type="ARBA" id="ARBA00022741"/>
    </source>
</evidence>
<keyword evidence="8" id="KW-1185">Reference proteome</keyword>
<dbReference type="Gene3D" id="3.40.50.300">
    <property type="entry name" value="P-loop containing nucleotide triphosphate hydrolases"/>
    <property type="match status" value="1"/>
</dbReference>
<protein>
    <recommendedName>
        <fullName evidence="5 6">Dephospho-CoA kinase</fullName>
        <ecNumber evidence="5 6">2.7.1.24</ecNumber>
    </recommendedName>
    <alternativeName>
        <fullName evidence="5">Dephosphocoenzyme A kinase</fullName>
    </alternativeName>
</protein>
<gene>
    <name evidence="5 7" type="primary">coaE</name>
    <name evidence="7" type="ORF">PXX05_05825</name>
</gene>
<dbReference type="EMBL" id="CP119078">
    <property type="protein sequence ID" value="WED44304.1"/>
    <property type="molecule type" value="Genomic_DNA"/>
</dbReference>
<dbReference type="PROSITE" id="PS51219">
    <property type="entry name" value="DPCK"/>
    <property type="match status" value="1"/>
</dbReference>
<dbReference type="CDD" id="cd02022">
    <property type="entry name" value="DPCK"/>
    <property type="match status" value="1"/>
</dbReference>
<keyword evidence="5" id="KW-0963">Cytoplasm</keyword>
<dbReference type="PANTHER" id="PTHR10695">
    <property type="entry name" value="DEPHOSPHO-COA KINASE-RELATED"/>
    <property type="match status" value="1"/>
</dbReference>
<name>A0ABY8AX39_9GAMM</name>
<comment type="subcellular location">
    <subcellularLocation>
        <location evidence="5">Cytoplasm</location>
    </subcellularLocation>
</comment>
<evidence type="ECO:0000313" key="8">
    <source>
        <dbReference type="Proteomes" id="UP001222087"/>
    </source>
</evidence>
<evidence type="ECO:0000256" key="4">
    <source>
        <dbReference type="ARBA" id="ARBA00022993"/>
    </source>
</evidence>
<dbReference type="InterPro" id="IPR027417">
    <property type="entry name" value="P-loop_NTPase"/>
</dbReference>
<proteinExistence type="inferred from homology"/>
<dbReference type="GO" id="GO:0004140">
    <property type="term" value="F:dephospho-CoA kinase activity"/>
    <property type="evidence" value="ECO:0007669"/>
    <property type="project" value="UniProtKB-EC"/>
</dbReference>
<reference evidence="7 8" key="1">
    <citation type="submission" date="2023-02" db="EMBL/GenBank/DDBJ databases">
        <title>Genome Sequence of L. cardiaca H63T.</title>
        <authorList>
            <person name="Lopez A.E."/>
            <person name="Cianciotto N.P."/>
        </authorList>
    </citation>
    <scope>NUCLEOTIDE SEQUENCE [LARGE SCALE GENOMIC DNA]</scope>
    <source>
        <strain evidence="7 8">H63</strain>
    </source>
</reference>
<dbReference type="SUPFAM" id="SSF52540">
    <property type="entry name" value="P-loop containing nucleoside triphosphate hydrolases"/>
    <property type="match status" value="1"/>
</dbReference>
<keyword evidence="4 5" id="KW-0173">Coenzyme A biosynthesis</keyword>
<evidence type="ECO:0000256" key="1">
    <source>
        <dbReference type="ARBA" id="ARBA00009018"/>
    </source>
</evidence>
<comment type="similarity">
    <text evidence="1 5">Belongs to the CoaE family.</text>
</comment>
<accession>A0ABY8AX39</accession>
<feature type="binding site" evidence="5">
    <location>
        <begin position="11"/>
        <end position="16"/>
    </location>
    <ligand>
        <name>ATP</name>
        <dbReference type="ChEBI" id="CHEBI:30616"/>
    </ligand>
</feature>
<dbReference type="NCBIfam" id="TIGR00152">
    <property type="entry name" value="dephospho-CoA kinase"/>
    <property type="match status" value="1"/>
</dbReference>
<dbReference type="InterPro" id="IPR001977">
    <property type="entry name" value="Depp_CoAkinase"/>
</dbReference>
<keyword evidence="3 5" id="KW-0067">ATP-binding</keyword>
<evidence type="ECO:0000256" key="5">
    <source>
        <dbReference type="HAMAP-Rule" id="MF_00376"/>
    </source>
</evidence>
<keyword evidence="2 5" id="KW-0547">Nucleotide-binding</keyword>
<evidence type="ECO:0000256" key="6">
    <source>
        <dbReference type="NCBIfam" id="TIGR00152"/>
    </source>
</evidence>
<dbReference type="RefSeq" id="WP_275090121.1">
    <property type="nucleotide sequence ID" value="NZ_CP119078.1"/>
</dbReference>
<comment type="pathway">
    <text evidence="5">Cofactor biosynthesis; coenzyme A biosynthesis; CoA from (R)-pantothenate: step 5/5.</text>
</comment>
<dbReference type="PANTHER" id="PTHR10695:SF46">
    <property type="entry name" value="BIFUNCTIONAL COENZYME A SYNTHASE-RELATED"/>
    <property type="match status" value="1"/>
</dbReference>
<evidence type="ECO:0000313" key="7">
    <source>
        <dbReference type="EMBL" id="WED44304.1"/>
    </source>
</evidence>
<dbReference type="Pfam" id="PF01121">
    <property type="entry name" value="CoaE"/>
    <property type="match status" value="1"/>
</dbReference>
<organism evidence="7 8">
    <name type="scientific">Legionella cardiaca</name>
    <dbReference type="NCBI Taxonomy" id="1071983"/>
    <lineage>
        <taxon>Bacteria</taxon>
        <taxon>Pseudomonadati</taxon>
        <taxon>Pseudomonadota</taxon>
        <taxon>Gammaproteobacteria</taxon>
        <taxon>Legionellales</taxon>
        <taxon>Legionellaceae</taxon>
        <taxon>Legionella</taxon>
    </lineage>
</organism>
<keyword evidence="5 7" id="KW-0418">Kinase</keyword>
<comment type="function">
    <text evidence="5">Catalyzes the phosphorylation of the 3'-hydroxyl group of dephosphocoenzyme A to form coenzyme A.</text>
</comment>
<evidence type="ECO:0000256" key="3">
    <source>
        <dbReference type="ARBA" id="ARBA00022840"/>
    </source>
</evidence>
<dbReference type="Proteomes" id="UP001222087">
    <property type="component" value="Chromosome"/>
</dbReference>
<sequence>MYCVGLTGNIASGKSTVASFFKEKDITVISADELARELSGIGKPAYQKIIAHFGKVVSGASGELNRAKLRQIIFTDPNERIWLEQLLHPLIRERITELLMASTSPYSVVEIPLLKDRETYPYLDRVLAVLADPKKQIQRVMTRDNISREHAEAILTTQPTDLKRLKIAEDIVFNNGSLTDLAQKIENLHERYLQLASEKITPPK</sequence>
<comment type="catalytic activity">
    <reaction evidence="5">
        <text>3'-dephospho-CoA + ATP = ADP + CoA + H(+)</text>
        <dbReference type="Rhea" id="RHEA:18245"/>
        <dbReference type="ChEBI" id="CHEBI:15378"/>
        <dbReference type="ChEBI" id="CHEBI:30616"/>
        <dbReference type="ChEBI" id="CHEBI:57287"/>
        <dbReference type="ChEBI" id="CHEBI:57328"/>
        <dbReference type="ChEBI" id="CHEBI:456216"/>
        <dbReference type="EC" id="2.7.1.24"/>
    </reaction>
</comment>